<feature type="compositionally biased region" description="Polar residues" evidence="9">
    <location>
        <begin position="344"/>
        <end position="375"/>
    </location>
</feature>
<keyword evidence="4" id="KW-0317">Glutathione biosynthesis</keyword>
<gene>
    <name evidence="10" type="ORF">BGZ80_002074</name>
</gene>
<dbReference type="PANTHER" id="PTHR13295">
    <property type="entry name" value="GLUTAMATE CYSTEINE LIGASE REGULATORY SUBUNIT"/>
    <property type="match status" value="1"/>
</dbReference>
<evidence type="ECO:0000256" key="4">
    <source>
        <dbReference type="ARBA" id="ARBA00022684"/>
    </source>
</evidence>
<comment type="subunit">
    <text evidence="3">Heterodimer of a catalytic heavy chain and a regulatory light chain.</text>
</comment>
<dbReference type="Proteomes" id="UP000703661">
    <property type="component" value="Unassembled WGS sequence"/>
</dbReference>
<comment type="caution">
    <text evidence="10">The sequence shown here is derived from an EMBL/GenBank/DDBJ whole genome shotgun (WGS) entry which is preliminary data.</text>
</comment>
<dbReference type="EMBL" id="JAAAID010000150">
    <property type="protein sequence ID" value="KAG0021607.1"/>
    <property type="molecule type" value="Genomic_DNA"/>
</dbReference>
<dbReference type="InterPro" id="IPR036812">
    <property type="entry name" value="NAD(P)_OxRdtase_dom_sf"/>
</dbReference>
<evidence type="ECO:0000256" key="6">
    <source>
        <dbReference type="ARBA" id="ARBA00031154"/>
    </source>
</evidence>
<feature type="compositionally biased region" description="Low complexity" evidence="9">
    <location>
        <begin position="861"/>
        <end position="870"/>
    </location>
</feature>
<feature type="region of interest" description="Disordered" evidence="9">
    <location>
        <begin position="861"/>
        <end position="887"/>
    </location>
</feature>
<evidence type="ECO:0000256" key="5">
    <source>
        <dbReference type="ARBA" id="ARBA00030406"/>
    </source>
</evidence>
<feature type="region of interest" description="Disordered" evidence="9">
    <location>
        <begin position="908"/>
        <end position="930"/>
    </location>
</feature>
<sequence length="930" mass="99767">MSAISTEAHSDLLNGQAYSNGNGQAYTQINGSNVTLPSFANQHFSHLTLYTGDTMRTGTTGQLNTNLKKSNQELVAAVEDTLLYSLNTAQIKGDSITITDETSLESLQGDRSSYEITGKSAKMFYLSPPSLAEAAGTPLSVEQLNVAIENLEAALGIPGIKLDHFILSLPNQAFDENGQDEAEVEAFTNEIQTLVLPVWKKLSELHQQGRIGRLGVAEFSKQQLEVLKKVVEAAAQEDGVVAVAPEVNQVNLQDCCVLPKDLISYTKENGIELLTHGDATNILPKETLTTLLKRHLPVAAESLVPNFVLKYSAFITSRGLIAKKGYIVNASSEEKTVETEMRKPSSSVSSKGRQQTEVSSKSDPSTAETTLNSKSVVAKPLSKQNPGTADSRPISGQAGLKPESSISKTCSTISDAKEARRLAAASTIVATAPQPTKNKASLNSYPESDEKKDNISKTRRNKHSTPIRPCDQPPNWRNSDKLLELISTSTVGPISVKPRADANSGLESRQNGQVISGANIDSFISTTTKRVHDVPIKVVADAKSPEQKGLGPSTNSTDATQKSAIRPKETPKNNATIAAQRDSSEERDDSPMPTTPPSNRKTIISSIAPSPSNSAPECSNSSRITGTMPVIPSERPRHNSVVATNHPTVILHPTVSTSLAAAHESCQRVDVMGLSDSEYQSGPPALGEKLNKSYADGCGIEASSEYVRAAVKAFVPRPDTVSTPPGVTKYLRTYPIPKSKPTREYNKVPLQSVHENSIDGERQQRSSTSERSERVPSFNSALPWDSVRPPETFQVTKPEATIPQAQSMDYTAQPSVTRVNTTYGSCTRSPLTPLGTNQASIPTTPIVKAASKTPPMAKAATASAKNASSPVHTTNKRPMVTVSPTNGKAANVTNAQALTDYESLDLKRPQKRTVRIPASSISRSENGISH</sequence>
<feature type="compositionally biased region" description="Polar residues" evidence="9">
    <location>
        <begin position="919"/>
        <end position="930"/>
    </location>
</feature>
<feature type="region of interest" description="Disordered" evidence="9">
    <location>
        <begin position="427"/>
        <end position="478"/>
    </location>
</feature>
<feature type="region of interest" description="Disordered" evidence="9">
    <location>
        <begin position="540"/>
        <end position="638"/>
    </location>
</feature>
<reference evidence="10" key="1">
    <citation type="journal article" date="2020" name="Fungal Divers.">
        <title>Resolving the Mortierellaceae phylogeny through synthesis of multi-gene phylogenetics and phylogenomics.</title>
        <authorList>
            <person name="Vandepol N."/>
            <person name="Liber J."/>
            <person name="Desiro A."/>
            <person name="Na H."/>
            <person name="Kennedy M."/>
            <person name="Barry K."/>
            <person name="Grigoriev I.V."/>
            <person name="Miller A.N."/>
            <person name="O'Donnell K."/>
            <person name="Stajich J.E."/>
            <person name="Bonito G."/>
        </authorList>
    </citation>
    <scope>NUCLEOTIDE SEQUENCE</scope>
    <source>
        <strain evidence="10">NRRL 2769</strain>
    </source>
</reference>
<evidence type="ECO:0000256" key="3">
    <source>
        <dbReference type="ARBA" id="ARBA00011532"/>
    </source>
</evidence>
<feature type="compositionally biased region" description="Basic and acidic residues" evidence="9">
    <location>
        <begin position="756"/>
        <end position="774"/>
    </location>
</feature>
<evidence type="ECO:0000256" key="2">
    <source>
        <dbReference type="ARBA" id="ARBA00008612"/>
    </source>
</evidence>
<evidence type="ECO:0000313" key="11">
    <source>
        <dbReference type="Proteomes" id="UP000703661"/>
    </source>
</evidence>
<comment type="similarity">
    <text evidence="2">Belongs to the aldo/keto reductase family. Glutamate--cysteine ligase light chain subfamily.</text>
</comment>
<dbReference type="GO" id="GO:0006750">
    <property type="term" value="P:glutathione biosynthetic process"/>
    <property type="evidence" value="ECO:0007669"/>
    <property type="project" value="UniProtKB-KW"/>
</dbReference>
<dbReference type="Gene3D" id="3.20.20.100">
    <property type="entry name" value="NADP-dependent oxidoreductase domain"/>
    <property type="match status" value="1"/>
</dbReference>
<accession>A0A9P6N1E6</accession>
<dbReference type="SUPFAM" id="SSF51430">
    <property type="entry name" value="NAD(P)-linked oxidoreductase"/>
    <property type="match status" value="1"/>
</dbReference>
<feature type="region of interest" description="Disordered" evidence="9">
    <location>
        <begin position="734"/>
        <end position="789"/>
    </location>
</feature>
<dbReference type="GO" id="GO:0030234">
    <property type="term" value="F:enzyme regulator activity"/>
    <property type="evidence" value="ECO:0007669"/>
    <property type="project" value="TreeGrafter"/>
</dbReference>
<dbReference type="PANTHER" id="PTHR13295:SF4">
    <property type="entry name" value="GLUTAMATE--CYSTEINE LIGASE REGULATORY SUBUNIT"/>
    <property type="match status" value="1"/>
</dbReference>
<evidence type="ECO:0000313" key="10">
    <source>
        <dbReference type="EMBL" id="KAG0021607.1"/>
    </source>
</evidence>
<evidence type="ECO:0000256" key="9">
    <source>
        <dbReference type="SAM" id="MobiDB-lite"/>
    </source>
</evidence>
<evidence type="ECO:0000256" key="7">
    <source>
        <dbReference type="ARBA" id="ARBA00031732"/>
    </source>
</evidence>
<dbReference type="InterPro" id="IPR032963">
    <property type="entry name" value="Gclm"/>
</dbReference>
<keyword evidence="11" id="KW-1185">Reference proteome</keyword>
<organism evidence="10 11">
    <name type="scientific">Entomortierella chlamydospora</name>
    <dbReference type="NCBI Taxonomy" id="101097"/>
    <lineage>
        <taxon>Eukaryota</taxon>
        <taxon>Fungi</taxon>
        <taxon>Fungi incertae sedis</taxon>
        <taxon>Mucoromycota</taxon>
        <taxon>Mortierellomycotina</taxon>
        <taxon>Mortierellomycetes</taxon>
        <taxon>Mortierellales</taxon>
        <taxon>Mortierellaceae</taxon>
        <taxon>Entomortierella</taxon>
    </lineage>
</organism>
<feature type="compositionally biased region" description="Basic and acidic residues" evidence="9">
    <location>
        <begin position="333"/>
        <end position="343"/>
    </location>
</feature>
<name>A0A9P6N1E6_9FUNG</name>
<feature type="region of interest" description="Disordered" evidence="9">
    <location>
        <begin position="333"/>
        <end position="412"/>
    </location>
</feature>
<comment type="pathway">
    <text evidence="1">Sulfur metabolism; glutathione biosynthesis; glutathione from L-cysteine and L-glutamate: step 1/2.</text>
</comment>
<dbReference type="GO" id="GO:0017109">
    <property type="term" value="C:glutamate-cysteine ligase complex"/>
    <property type="evidence" value="ECO:0007669"/>
    <property type="project" value="TreeGrafter"/>
</dbReference>
<dbReference type="AlphaFoldDB" id="A0A9P6N1E6"/>
<evidence type="ECO:0000256" key="1">
    <source>
        <dbReference type="ARBA" id="ARBA00005006"/>
    </source>
</evidence>
<proteinExistence type="inferred from homology"/>
<protein>
    <recommendedName>
        <fullName evidence="7">GCS light chain</fullName>
    </recommendedName>
    <alternativeName>
        <fullName evidence="5">Gamma-ECS regulatory subunit</fullName>
    </alternativeName>
    <alternativeName>
        <fullName evidence="8">Gamma-glutamylcysteine synthetase regulatory subunit</fullName>
    </alternativeName>
    <alternativeName>
        <fullName evidence="6">Glutamate--cysteine ligase modifier subunit</fullName>
    </alternativeName>
</protein>
<dbReference type="GO" id="GO:0035226">
    <property type="term" value="F:glutamate-cysteine ligase catalytic subunit binding"/>
    <property type="evidence" value="ECO:0007669"/>
    <property type="project" value="InterPro"/>
</dbReference>
<feature type="compositionally biased region" description="Low complexity" evidence="9">
    <location>
        <begin position="603"/>
        <end position="616"/>
    </location>
</feature>
<feature type="compositionally biased region" description="Polar residues" evidence="9">
    <location>
        <begin position="552"/>
        <end position="563"/>
    </location>
</feature>
<feature type="compositionally biased region" description="Polar residues" evidence="9">
    <location>
        <begin position="433"/>
        <end position="446"/>
    </location>
</feature>
<evidence type="ECO:0000256" key="8">
    <source>
        <dbReference type="ARBA" id="ARBA00032926"/>
    </source>
</evidence>